<dbReference type="InterPro" id="IPR001123">
    <property type="entry name" value="LeuE-type"/>
</dbReference>
<evidence type="ECO:0000256" key="4">
    <source>
        <dbReference type="ARBA" id="ARBA00022989"/>
    </source>
</evidence>
<evidence type="ECO:0000256" key="1">
    <source>
        <dbReference type="ARBA" id="ARBA00004651"/>
    </source>
</evidence>
<keyword evidence="4 6" id="KW-1133">Transmembrane helix</keyword>
<reference evidence="7" key="1">
    <citation type="submission" date="2022-12" db="EMBL/GenBank/DDBJ databases">
        <title>Bacterial isolates from different developmental stages of Nematostella vectensis.</title>
        <authorList>
            <person name="Fraune S."/>
        </authorList>
    </citation>
    <scope>NUCLEOTIDE SEQUENCE</scope>
    <source>
        <strain evidence="7">G21630-S1</strain>
    </source>
</reference>
<feature type="transmembrane region" description="Helical" evidence="6">
    <location>
        <begin position="41"/>
        <end position="64"/>
    </location>
</feature>
<dbReference type="RefSeq" id="WP_269423002.1">
    <property type="nucleotide sequence ID" value="NZ_JAPWGY010000002.1"/>
</dbReference>
<evidence type="ECO:0000313" key="7">
    <source>
        <dbReference type="EMBL" id="MCZ4280825.1"/>
    </source>
</evidence>
<accession>A0ABT4LI83</accession>
<keyword evidence="8" id="KW-1185">Reference proteome</keyword>
<feature type="transmembrane region" description="Helical" evidence="6">
    <location>
        <begin position="120"/>
        <end position="141"/>
    </location>
</feature>
<evidence type="ECO:0000256" key="6">
    <source>
        <dbReference type="SAM" id="Phobius"/>
    </source>
</evidence>
<name>A0ABT4LI83_9PROT</name>
<dbReference type="PIRSF" id="PIRSF006324">
    <property type="entry name" value="LeuE"/>
    <property type="match status" value="1"/>
</dbReference>
<evidence type="ECO:0000256" key="3">
    <source>
        <dbReference type="ARBA" id="ARBA00022692"/>
    </source>
</evidence>
<dbReference type="EMBL" id="JAPWGY010000002">
    <property type="protein sequence ID" value="MCZ4280825.1"/>
    <property type="molecule type" value="Genomic_DNA"/>
</dbReference>
<feature type="transmembrane region" description="Helical" evidence="6">
    <location>
        <begin position="70"/>
        <end position="89"/>
    </location>
</feature>
<comment type="caution">
    <text evidence="7">The sequence shown here is derived from an EMBL/GenBank/DDBJ whole genome shotgun (WGS) entry which is preliminary data.</text>
</comment>
<dbReference type="Pfam" id="PF01810">
    <property type="entry name" value="LysE"/>
    <property type="match status" value="1"/>
</dbReference>
<keyword evidence="5 6" id="KW-0472">Membrane</keyword>
<evidence type="ECO:0000256" key="5">
    <source>
        <dbReference type="ARBA" id="ARBA00023136"/>
    </source>
</evidence>
<dbReference type="PANTHER" id="PTHR30086">
    <property type="entry name" value="ARGININE EXPORTER PROTEIN ARGO"/>
    <property type="match status" value="1"/>
</dbReference>
<feature type="transmembrane region" description="Helical" evidence="6">
    <location>
        <begin position="190"/>
        <end position="208"/>
    </location>
</feature>
<dbReference type="PANTHER" id="PTHR30086:SF20">
    <property type="entry name" value="ARGININE EXPORTER PROTEIN ARGO-RELATED"/>
    <property type="match status" value="1"/>
</dbReference>
<evidence type="ECO:0000256" key="2">
    <source>
        <dbReference type="ARBA" id="ARBA00022475"/>
    </source>
</evidence>
<evidence type="ECO:0000313" key="8">
    <source>
        <dbReference type="Proteomes" id="UP001069802"/>
    </source>
</evidence>
<comment type="subcellular location">
    <subcellularLocation>
        <location evidence="1">Cell membrane</location>
        <topology evidence="1">Multi-pass membrane protein</topology>
    </subcellularLocation>
</comment>
<gene>
    <name evidence="7" type="ORF">O4H49_08565</name>
</gene>
<organism evidence="7 8">
    <name type="scientific">Kiloniella laminariae</name>
    <dbReference type="NCBI Taxonomy" id="454162"/>
    <lineage>
        <taxon>Bacteria</taxon>
        <taxon>Pseudomonadati</taxon>
        <taxon>Pseudomonadota</taxon>
        <taxon>Alphaproteobacteria</taxon>
        <taxon>Rhodospirillales</taxon>
        <taxon>Kiloniellaceae</taxon>
        <taxon>Kiloniella</taxon>
    </lineage>
</organism>
<keyword evidence="3 6" id="KW-0812">Transmembrane</keyword>
<protein>
    <submittedName>
        <fullName evidence="7">LysE family translocator</fullName>
    </submittedName>
</protein>
<proteinExistence type="predicted"/>
<keyword evidence="2" id="KW-1003">Cell membrane</keyword>
<feature type="transmembrane region" description="Helical" evidence="6">
    <location>
        <begin position="6"/>
        <end position="29"/>
    </location>
</feature>
<sequence>MYDLNHWLIFLAAATALNLSPGPDSIYILSNTIAHGKRIGFAATSGIASGAMVHILAAAFGLSAVLATSALAFTLVKWVGAAYLCYLGIQMLLSRSNSLELGNQTPSKTMTPLSAYRQGIMVNILNPKVAIFFTAFLPQFIDIEFGYVTFQFLLLGLIVNLLGVAIELCYVLGADKMTLALRRHPRVGVWLDRLLGSILVALGIRLGLQDRT</sequence>
<feature type="transmembrane region" description="Helical" evidence="6">
    <location>
        <begin position="147"/>
        <end position="170"/>
    </location>
</feature>
<dbReference type="Proteomes" id="UP001069802">
    <property type="component" value="Unassembled WGS sequence"/>
</dbReference>